<comment type="caution">
    <text evidence="1">The sequence shown here is derived from an EMBL/GenBank/DDBJ whole genome shotgun (WGS) entry which is preliminary data.</text>
</comment>
<proteinExistence type="predicted"/>
<gene>
    <name evidence="1" type="ORF">PSON_ATCC_30995.1.T0550053</name>
</gene>
<accession>A0A8S1NKD4</accession>
<reference evidence="1" key="1">
    <citation type="submission" date="2021-01" db="EMBL/GenBank/DDBJ databases">
        <authorList>
            <consortium name="Genoscope - CEA"/>
            <person name="William W."/>
        </authorList>
    </citation>
    <scope>NUCLEOTIDE SEQUENCE</scope>
</reference>
<dbReference type="EMBL" id="CAJJDN010000055">
    <property type="protein sequence ID" value="CAD8089913.1"/>
    <property type="molecule type" value="Genomic_DNA"/>
</dbReference>
<sequence>MITELLTPERKKQKGKHIQAGLAHFVLDPFLQLESHFGVLFKTMIGGQACAIRLERRS</sequence>
<evidence type="ECO:0000313" key="2">
    <source>
        <dbReference type="Proteomes" id="UP000692954"/>
    </source>
</evidence>
<keyword evidence="2" id="KW-1185">Reference proteome</keyword>
<protein>
    <submittedName>
        <fullName evidence="1">Uncharacterized protein</fullName>
    </submittedName>
</protein>
<evidence type="ECO:0000313" key="1">
    <source>
        <dbReference type="EMBL" id="CAD8089913.1"/>
    </source>
</evidence>
<name>A0A8S1NKD4_9CILI</name>
<organism evidence="1 2">
    <name type="scientific">Paramecium sonneborni</name>
    <dbReference type="NCBI Taxonomy" id="65129"/>
    <lineage>
        <taxon>Eukaryota</taxon>
        <taxon>Sar</taxon>
        <taxon>Alveolata</taxon>
        <taxon>Ciliophora</taxon>
        <taxon>Intramacronucleata</taxon>
        <taxon>Oligohymenophorea</taxon>
        <taxon>Peniculida</taxon>
        <taxon>Parameciidae</taxon>
        <taxon>Paramecium</taxon>
    </lineage>
</organism>
<dbReference type="Proteomes" id="UP000692954">
    <property type="component" value="Unassembled WGS sequence"/>
</dbReference>
<dbReference type="AlphaFoldDB" id="A0A8S1NKD4"/>